<protein>
    <recommendedName>
        <fullName evidence="2">Cyanobacterial TRADD-N associated 2 transmembrane domain-containing protein</fullName>
    </recommendedName>
</protein>
<feature type="transmembrane region" description="Helical" evidence="1">
    <location>
        <begin position="116"/>
        <end position="133"/>
    </location>
</feature>
<proteinExistence type="predicted"/>
<dbReference type="EMBL" id="CP120988">
    <property type="protein sequence ID" value="WLQ59201.1"/>
    <property type="molecule type" value="Genomic_DNA"/>
</dbReference>
<evidence type="ECO:0000313" key="4">
    <source>
        <dbReference type="Proteomes" id="UP001235744"/>
    </source>
</evidence>
<keyword evidence="1" id="KW-0472">Membrane</keyword>
<dbReference type="Pfam" id="PF20712">
    <property type="entry name" value="CyanoTRADDas_TM"/>
    <property type="match status" value="1"/>
</dbReference>
<dbReference type="RefSeq" id="WP_306069970.1">
    <property type="nucleotide sequence ID" value="NZ_CP120988.1"/>
</dbReference>
<accession>A0ABY9IXK1</accession>
<feature type="domain" description="Cyanobacterial TRADD-N associated 2 transmembrane" evidence="2">
    <location>
        <begin position="78"/>
        <end position="148"/>
    </location>
</feature>
<sequence length="207" mass="22198">MAIAFSGIVGHFASTQNTNEGVSPTRELVRQAEAELEEGLRSRHTGAPEAEEEDQARLTLSDLWTVTHRRLDHYHGIALGQAEKSFRNAQAAMITGFILLVAFAVAGLIVGTTAGAIVAGALGAVSAALAGFISRTFVRSQEAAAEHLRAYFDQPLEFSRYLAAERLITDARLDVEQRAQILGTLVQAMIAGPTTPQEDTQNPSRGV</sequence>
<keyword evidence="1" id="KW-0812">Transmembrane</keyword>
<dbReference type="Proteomes" id="UP001235744">
    <property type="component" value="Chromosome"/>
</dbReference>
<name>A0ABY9IXK1_9ACTN</name>
<gene>
    <name evidence="3" type="ORF">P8A19_28920</name>
</gene>
<evidence type="ECO:0000259" key="2">
    <source>
        <dbReference type="Pfam" id="PF20712"/>
    </source>
</evidence>
<keyword evidence="1" id="KW-1133">Transmembrane helix</keyword>
<organism evidence="3 4">
    <name type="scientific">Streptomyces poriferorum</name>
    <dbReference type="NCBI Taxonomy" id="2798799"/>
    <lineage>
        <taxon>Bacteria</taxon>
        <taxon>Bacillati</taxon>
        <taxon>Actinomycetota</taxon>
        <taxon>Actinomycetes</taxon>
        <taxon>Kitasatosporales</taxon>
        <taxon>Streptomycetaceae</taxon>
        <taxon>Streptomyces</taxon>
    </lineage>
</organism>
<evidence type="ECO:0000256" key="1">
    <source>
        <dbReference type="SAM" id="Phobius"/>
    </source>
</evidence>
<reference evidence="3 4" key="1">
    <citation type="submission" date="2023-03" db="EMBL/GenBank/DDBJ databases">
        <title>Isolation and description of six Streptomyces strains from soil environments, able to metabolize different microbial glucans.</title>
        <authorList>
            <person name="Widen T."/>
            <person name="Larsbrink J."/>
        </authorList>
    </citation>
    <scope>NUCLEOTIDE SEQUENCE [LARGE SCALE GENOMIC DNA]</scope>
    <source>
        <strain evidence="3 4">Alt2</strain>
    </source>
</reference>
<dbReference type="InterPro" id="IPR048567">
    <property type="entry name" value="CyanoTRADDas_TM"/>
</dbReference>
<feature type="transmembrane region" description="Helical" evidence="1">
    <location>
        <begin position="91"/>
        <end position="110"/>
    </location>
</feature>
<keyword evidence="4" id="KW-1185">Reference proteome</keyword>
<evidence type="ECO:0000313" key="3">
    <source>
        <dbReference type="EMBL" id="WLQ59201.1"/>
    </source>
</evidence>